<evidence type="ECO:0000256" key="3">
    <source>
        <dbReference type="ARBA" id="ARBA00011738"/>
    </source>
</evidence>
<keyword evidence="6" id="KW-0645">Protease</keyword>
<feature type="domain" description="Peptidase M1 membrane alanine aminopeptidase" evidence="22">
    <location>
        <begin position="310"/>
        <end position="495"/>
    </location>
</feature>
<evidence type="ECO:0000256" key="2">
    <source>
        <dbReference type="ARBA" id="ARBA00010136"/>
    </source>
</evidence>
<keyword evidence="10 18" id="KW-0862">Zinc</keyword>
<dbReference type="InterPro" id="IPR027268">
    <property type="entry name" value="Peptidase_M4/M1_CTD_sf"/>
</dbReference>
<dbReference type="FunFam" id="2.60.40.1910:FF:000005">
    <property type="entry name" value="Aminopeptidase"/>
    <property type="match status" value="1"/>
</dbReference>
<dbReference type="InterPro" id="IPR014782">
    <property type="entry name" value="Peptidase_M1_dom"/>
</dbReference>
<keyword evidence="13" id="KW-0482">Metalloprotease</keyword>
<dbReference type="PANTHER" id="PTHR11533:SF172">
    <property type="entry name" value="AMINOPEPTIDASE N"/>
    <property type="match status" value="1"/>
</dbReference>
<evidence type="ECO:0000259" key="23">
    <source>
        <dbReference type="Pfam" id="PF11838"/>
    </source>
</evidence>
<evidence type="ECO:0000256" key="7">
    <source>
        <dbReference type="ARBA" id="ARBA00022692"/>
    </source>
</evidence>
<dbReference type="SUPFAM" id="SSF63737">
    <property type="entry name" value="Leukotriene A4 hydrolase N-terminal domain"/>
    <property type="match status" value="1"/>
</dbReference>
<keyword evidence="11" id="KW-0735">Signal-anchor</keyword>
<name>Q4SRR0_TETNG</name>
<gene>
    <name evidence="25" type="ORF">GSTENG00013794001</name>
</gene>
<evidence type="ECO:0000256" key="16">
    <source>
        <dbReference type="ARBA" id="ARBA00023180"/>
    </source>
</evidence>
<evidence type="ECO:0000313" key="25">
    <source>
        <dbReference type="EMBL" id="CAF96672.1"/>
    </source>
</evidence>
<evidence type="ECO:0000256" key="5">
    <source>
        <dbReference type="ARBA" id="ARBA00022475"/>
    </source>
</evidence>
<feature type="binding site" evidence="18">
    <location>
        <position position="386"/>
    </location>
    <ligand>
        <name>Zn(2+)</name>
        <dbReference type="ChEBI" id="CHEBI:29105"/>
        <note>catalytic</note>
    </ligand>
</feature>
<evidence type="ECO:0000256" key="19">
    <source>
        <dbReference type="PIRSR" id="PIRSR634016-4"/>
    </source>
</evidence>
<dbReference type="PRINTS" id="PR00756">
    <property type="entry name" value="ALADIPTASE"/>
</dbReference>
<evidence type="ECO:0000256" key="21">
    <source>
        <dbReference type="SAM" id="Phobius"/>
    </source>
</evidence>
<dbReference type="InterPro" id="IPR034016">
    <property type="entry name" value="M1_APN-typ"/>
</dbReference>
<sequence length="1046" mass="116851">MGKGFFVSKPVGAVLAILGLGAVATIIALSVVYVQEKDKNNSNNVSPTDGGAPTTAAPVTTAPPQEPWNRYRLPTSLSPSSYKVTLWPRLTADSSTGLYIFTGESTVNFQCVEETDLILIHSNKLNYTKQDNQLARLSGADAPSIKSSWLELPTQYLVIQLEGKLVKGNTYSLNTMFTGELADDLGGFYRSEYKENGVTKIVATTQMQPTDARKAFPCFDEPAMKANFSITLLHPEGTVALSNGKQIESGLVTQEGQKVLRTVFQETPKMSTYLLAFIVSEFGFVNNTVDDVLIRIFARKSAIEANQGDYALNKTGDILKFFEGYYGVPYPLPKSDQIALPDFNAGAMENWGLITYRETALLYDPRFSSNSNKERVATIIAHELAHMWFGNLVTLHWWNDLWLNEGFASYVEYLGADRAEPDWNVKDLIVLNDVHRVFAIDALASSHPLSSKPEDIQKPAQISELFDAISYSKGASVLRMLSDFLSEEVFKKGLKVGQEVPAWCWVWPSRTVSDVSQGTTVPEGWCLCPDRPTWKPSSLGRPSEVVLGNSVADIMNTWVLQMGFPVVTIDTSTGQVSQRHFLLDLDSNVTTPSPFQYKWIVPINWMKNGTSQKREWLRAETATIDAMKTSQWLLANHNVTGYYRVNYDQGNWEKLLDTLNTSHESIPVINRAQLVDDAFNLARAKIISTELALRTTTYLKNEREFMPWESAIDNLDFFYLMFDRSEVYGPLQVSTHRPPQVSRPVHISITALFFTVFPLDLPQESGDAFVPALQKRNQGLDKRSSGTHGPVQPGERDQPGLQDRTEGMPGPGQQMVQGLEGHWEQHVRERTLLLSDVCTPPQNSDLANLDPCRIHANLRLTVYCNAIAAGGEAEWNFAWDKFNESTVATEQEKLRSALACTKQPYLEYTLDPDRIRKQDATSTIVYIANNVMGQSLAWDFIRARWSYIFTQYGGGSFSFSNLINGVTKRFSSEFELQQVREQEAESPSDLPEALSLSFSSALVNSCCSLRRTMQRSALVLGHWPWTSPSRRPGPTSSGSPRTSRSS</sequence>
<keyword evidence="12 21" id="KW-1133">Transmembrane helix</keyword>
<dbReference type="SUPFAM" id="SSF55486">
    <property type="entry name" value="Metalloproteases ('zincins'), catalytic domain"/>
    <property type="match status" value="1"/>
</dbReference>
<evidence type="ECO:0000256" key="17">
    <source>
        <dbReference type="PIRSR" id="PIRSR634016-1"/>
    </source>
</evidence>
<reference evidence="25" key="1">
    <citation type="journal article" date="2004" name="Nature">
        <title>Genome duplication in the teleost fish Tetraodon nigroviridis reveals the early vertebrate proto-karyotype.</title>
        <authorList>
            <person name="Jaillon O."/>
            <person name="Aury J.-M."/>
            <person name="Brunet F."/>
            <person name="Petit J.-L."/>
            <person name="Stange-Thomann N."/>
            <person name="Mauceli E."/>
            <person name="Bouneau L."/>
            <person name="Fischer C."/>
            <person name="Ozouf-Costaz C."/>
            <person name="Bernot A."/>
            <person name="Nicaud S."/>
            <person name="Jaffe D."/>
            <person name="Fisher S."/>
            <person name="Lutfalla G."/>
            <person name="Dossat C."/>
            <person name="Segurens B."/>
            <person name="Dasilva C."/>
            <person name="Salanoubat M."/>
            <person name="Levy M."/>
            <person name="Boudet N."/>
            <person name="Castellano S."/>
            <person name="Anthouard V."/>
            <person name="Jubin C."/>
            <person name="Castelli V."/>
            <person name="Katinka M."/>
            <person name="Vacherie B."/>
            <person name="Biemont C."/>
            <person name="Skalli Z."/>
            <person name="Cattolico L."/>
            <person name="Poulain J."/>
            <person name="De Berardinis V."/>
            <person name="Cruaud C."/>
            <person name="Duprat S."/>
            <person name="Brottier P."/>
            <person name="Coutanceau J.-P."/>
            <person name="Gouzy J."/>
            <person name="Parra G."/>
            <person name="Lardier G."/>
            <person name="Chapple C."/>
            <person name="McKernan K.J."/>
            <person name="McEwan P."/>
            <person name="Bosak S."/>
            <person name="Kellis M."/>
            <person name="Volff J.-N."/>
            <person name="Guigo R."/>
            <person name="Zody M.C."/>
            <person name="Mesirov J."/>
            <person name="Lindblad-Toh K."/>
            <person name="Birren B."/>
            <person name="Nusbaum C."/>
            <person name="Kahn D."/>
            <person name="Robinson-Rechavi M."/>
            <person name="Laudet V."/>
            <person name="Schachter V."/>
            <person name="Quetier F."/>
            <person name="Saurin W."/>
            <person name="Scarpelli C."/>
            <person name="Wincker P."/>
            <person name="Lander E.S."/>
            <person name="Weissenbach J."/>
            <person name="Roest Crollius H."/>
        </authorList>
    </citation>
    <scope>NUCLEOTIDE SEQUENCE [LARGE SCALE GENOMIC DNA]</scope>
</reference>
<evidence type="ECO:0000256" key="4">
    <source>
        <dbReference type="ARBA" id="ARBA00022438"/>
    </source>
</evidence>
<keyword evidence="8 18" id="KW-0479">Metal-binding</keyword>
<dbReference type="Pfam" id="PF11838">
    <property type="entry name" value="ERAP1_C"/>
    <property type="match status" value="2"/>
</dbReference>
<dbReference type="Gene3D" id="2.60.40.1730">
    <property type="entry name" value="tricorn interacting facor f3 domain"/>
    <property type="match status" value="1"/>
</dbReference>
<dbReference type="GO" id="GO:0006508">
    <property type="term" value="P:proteolysis"/>
    <property type="evidence" value="ECO:0007669"/>
    <property type="project" value="UniProtKB-KW"/>
</dbReference>
<dbReference type="Gene3D" id="1.10.390.10">
    <property type="entry name" value="Neutral Protease Domain 2"/>
    <property type="match status" value="1"/>
</dbReference>
<dbReference type="Pfam" id="PF01433">
    <property type="entry name" value="Peptidase_M1"/>
    <property type="match status" value="1"/>
</dbReference>
<dbReference type="EMBL" id="CAAE01014503">
    <property type="protein sequence ID" value="CAF96672.1"/>
    <property type="molecule type" value="Genomic_DNA"/>
</dbReference>
<accession>Q4SRR0</accession>
<evidence type="ECO:0000256" key="20">
    <source>
        <dbReference type="SAM" id="MobiDB-lite"/>
    </source>
</evidence>
<dbReference type="MEROPS" id="M01.001"/>
<feature type="domain" description="ERAP1-like C-terminal" evidence="23">
    <location>
        <begin position="853"/>
        <end position="981"/>
    </location>
</feature>
<dbReference type="KEGG" id="tng:GSTEN00013794G001"/>
<feature type="active site" description="Proton acceptor" evidence="17">
    <location>
        <position position="383"/>
    </location>
</feature>
<dbReference type="GO" id="GO:0005886">
    <property type="term" value="C:plasma membrane"/>
    <property type="evidence" value="ECO:0007669"/>
    <property type="project" value="UniProtKB-SubCell"/>
</dbReference>
<keyword evidence="9" id="KW-0378">Hydrolase</keyword>
<dbReference type="AlphaFoldDB" id="Q4SRR0"/>
<feature type="compositionally biased region" description="Basic and acidic residues" evidence="20">
    <location>
        <begin position="794"/>
        <end position="806"/>
    </location>
</feature>
<evidence type="ECO:0000256" key="1">
    <source>
        <dbReference type="ARBA" id="ARBA00004401"/>
    </source>
</evidence>
<reference evidence="25" key="2">
    <citation type="submission" date="2004-02" db="EMBL/GenBank/DDBJ databases">
        <authorList>
            <consortium name="Genoscope"/>
            <consortium name="Whitehead Institute Centre for Genome Research"/>
        </authorList>
    </citation>
    <scope>NUCLEOTIDE SEQUENCE</scope>
</reference>
<evidence type="ECO:0000259" key="24">
    <source>
        <dbReference type="Pfam" id="PF17900"/>
    </source>
</evidence>
<evidence type="ECO:0000256" key="11">
    <source>
        <dbReference type="ARBA" id="ARBA00022968"/>
    </source>
</evidence>
<dbReference type="GO" id="GO:0042277">
    <property type="term" value="F:peptide binding"/>
    <property type="evidence" value="ECO:0007669"/>
    <property type="project" value="TreeGrafter"/>
</dbReference>
<evidence type="ECO:0000259" key="22">
    <source>
        <dbReference type="Pfam" id="PF01433"/>
    </source>
</evidence>
<dbReference type="InterPro" id="IPR050344">
    <property type="entry name" value="Peptidase_M1_aminopeptidases"/>
</dbReference>
<comment type="subcellular location">
    <subcellularLocation>
        <location evidence="1">Cell membrane</location>
        <topology evidence="1">Single-pass type II membrane protein</topology>
    </subcellularLocation>
</comment>
<protein>
    <submittedName>
        <fullName evidence="25">Chromosome undetermined SCAF14503, whole genome shotgun sequence</fullName>
    </submittedName>
</protein>
<dbReference type="PANTHER" id="PTHR11533">
    <property type="entry name" value="PROTEASE M1 ZINC METALLOPROTEASE"/>
    <property type="match status" value="1"/>
</dbReference>
<dbReference type="GO" id="GO:0043171">
    <property type="term" value="P:peptide catabolic process"/>
    <property type="evidence" value="ECO:0007669"/>
    <property type="project" value="TreeGrafter"/>
</dbReference>
<dbReference type="InterPro" id="IPR042097">
    <property type="entry name" value="Aminopeptidase_N-like_N_sf"/>
</dbReference>
<dbReference type="Pfam" id="PF17900">
    <property type="entry name" value="Peptidase_M1_N"/>
    <property type="match status" value="1"/>
</dbReference>
<evidence type="ECO:0000256" key="12">
    <source>
        <dbReference type="ARBA" id="ARBA00022989"/>
    </source>
</evidence>
<evidence type="ECO:0000256" key="13">
    <source>
        <dbReference type="ARBA" id="ARBA00023049"/>
    </source>
</evidence>
<dbReference type="InterPro" id="IPR001930">
    <property type="entry name" value="Peptidase_M1"/>
</dbReference>
<organism evidence="25">
    <name type="scientific">Tetraodon nigroviridis</name>
    <name type="common">Spotted green pufferfish</name>
    <name type="synonym">Chelonodon nigroviridis</name>
    <dbReference type="NCBI Taxonomy" id="99883"/>
    <lineage>
        <taxon>Eukaryota</taxon>
        <taxon>Metazoa</taxon>
        <taxon>Chordata</taxon>
        <taxon>Craniata</taxon>
        <taxon>Vertebrata</taxon>
        <taxon>Euteleostomi</taxon>
        <taxon>Actinopterygii</taxon>
        <taxon>Neopterygii</taxon>
        <taxon>Teleostei</taxon>
        <taxon>Neoteleostei</taxon>
        <taxon>Acanthomorphata</taxon>
        <taxon>Eupercaria</taxon>
        <taxon>Tetraodontiformes</taxon>
        <taxon>Tetradontoidea</taxon>
        <taxon>Tetraodontidae</taxon>
        <taxon>Tetraodon</taxon>
    </lineage>
</organism>
<evidence type="ECO:0000256" key="15">
    <source>
        <dbReference type="ARBA" id="ARBA00023157"/>
    </source>
</evidence>
<keyword evidence="5" id="KW-1003">Cell membrane</keyword>
<dbReference type="OrthoDB" id="510539at2759"/>
<dbReference type="FunFam" id="2.60.40.1730:FF:000001">
    <property type="entry name" value="Leucyl-cystinyl aminopeptidase"/>
    <property type="match status" value="1"/>
</dbReference>
<feature type="compositionally biased region" description="Low complexity" evidence="20">
    <location>
        <begin position="807"/>
        <end position="816"/>
    </location>
</feature>
<dbReference type="InterPro" id="IPR024571">
    <property type="entry name" value="ERAP1-like_C_dom"/>
</dbReference>
<feature type="binding site" evidence="18">
    <location>
        <position position="382"/>
    </location>
    <ligand>
        <name>Zn(2+)</name>
        <dbReference type="ChEBI" id="CHEBI:29105"/>
        <note>catalytic</note>
    </ligand>
</feature>
<feature type="region of interest" description="Disordered" evidence="20">
    <location>
        <begin position="778"/>
        <end position="816"/>
    </location>
</feature>
<feature type="transmembrane region" description="Helical" evidence="21">
    <location>
        <begin position="12"/>
        <end position="34"/>
    </location>
</feature>
<feature type="compositionally biased region" description="Low complexity" evidence="20">
    <location>
        <begin position="52"/>
        <end position="63"/>
    </location>
</feature>
<evidence type="ECO:0000256" key="10">
    <source>
        <dbReference type="ARBA" id="ARBA00022833"/>
    </source>
</evidence>
<dbReference type="GO" id="GO:0070006">
    <property type="term" value="F:metalloaminopeptidase activity"/>
    <property type="evidence" value="ECO:0007669"/>
    <property type="project" value="TreeGrafter"/>
</dbReference>
<proteinExistence type="inferred from homology"/>
<feature type="binding site" evidence="18">
    <location>
        <position position="405"/>
    </location>
    <ligand>
        <name>Zn(2+)</name>
        <dbReference type="ChEBI" id="CHEBI:29105"/>
        <note>catalytic</note>
    </ligand>
</feature>
<feature type="domain" description="ERAP1-like C-terminal" evidence="23">
    <location>
        <begin position="632"/>
        <end position="732"/>
    </location>
</feature>
<dbReference type="Gene3D" id="2.60.40.1910">
    <property type="match status" value="1"/>
</dbReference>
<dbReference type="InterPro" id="IPR045357">
    <property type="entry name" value="Aminopeptidase_N-like_N"/>
</dbReference>
<dbReference type="GO" id="GO:0008270">
    <property type="term" value="F:zinc ion binding"/>
    <property type="evidence" value="ECO:0007669"/>
    <property type="project" value="InterPro"/>
</dbReference>
<keyword evidence="7 21" id="KW-0812">Transmembrane</keyword>
<comment type="cofactor">
    <cofactor evidence="18">
        <name>Zn(2+)</name>
        <dbReference type="ChEBI" id="CHEBI:29105"/>
    </cofactor>
    <text evidence="18">Binds 1 zinc ion per subunit.</text>
</comment>
<dbReference type="CDD" id="cd09601">
    <property type="entry name" value="M1_APN-Q_like"/>
    <property type="match status" value="1"/>
</dbReference>
<keyword evidence="15" id="KW-1015">Disulfide bond</keyword>
<dbReference type="FunFam" id="1.10.390.10:FF:000016">
    <property type="entry name" value="Glutamyl aminopeptidase"/>
    <property type="match status" value="1"/>
</dbReference>
<evidence type="ECO:0000256" key="14">
    <source>
        <dbReference type="ARBA" id="ARBA00023136"/>
    </source>
</evidence>
<feature type="domain" description="Aminopeptidase N-like N-terminal" evidence="24">
    <location>
        <begin position="79"/>
        <end position="274"/>
    </location>
</feature>
<feature type="region of interest" description="Disordered" evidence="20">
    <location>
        <begin position="1027"/>
        <end position="1046"/>
    </location>
</feature>
<dbReference type="GO" id="GO:0005737">
    <property type="term" value="C:cytoplasm"/>
    <property type="evidence" value="ECO:0007669"/>
    <property type="project" value="TreeGrafter"/>
</dbReference>
<comment type="subunit">
    <text evidence="3">Homodimer.</text>
</comment>
<dbReference type="GO" id="GO:0005615">
    <property type="term" value="C:extracellular space"/>
    <property type="evidence" value="ECO:0007669"/>
    <property type="project" value="TreeGrafter"/>
</dbReference>
<keyword evidence="4" id="KW-0031">Aminopeptidase</keyword>
<evidence type="ECO:0000256" key="6">
    <source>
        <dbReference type="ARBA" id="ARBA00022670"/>
    </source>
</evidence>
<keyword evidence="14 21" id="KW-0472">Membrane</keyword>
<feature type="site" description="Transition state stabilizer" evidence="19">
    <location>
        <position position="471"/>
    </location>
</feature>
<evidence type="ECO:0000256" key="18">
    <source>
        <dbReference type="PIRSR" id="PIRSR634016-3"/>
    </source>
</evidence>
<feature type="region of interest" description="Disordered" evidence="20">
    <location>
        <begin position="39"/>
        <end position="71"/>
    </location>
</feature>
<evidence type="ECO:0000256" key="8">
    <source>
        <dbReference type="ARBA" id="ARBA00022723"/>
    </source>
</evidence>
<evidence type="ECO:0000256" key="9">
    <source>
        <dbReference type="ARBA" id="ARBA00022801"/>
    </source>
</evidence>
<keyword evidence="16" id="KW-0325">Glycoprotein</keyword>
<dbReference type="Gene3D" id="1.25.50.20">
    <property type="match status" value="2"/>
</dbReference>
<comment type="similarity">
    <text evidence="2">Belongs to the peptidase M1 family.</text>
</comment>